<evidence type="ECO:0000259" key="4">
    <source>
        <dbReference type="Pfam" id="PF03328"/>
    </source>
</evidence>
<dbReference type="GO" id="GO:0046872">
    <property type="term" value="F:metal ion binding"/>
    <property type="evidence" value="ECO:0007669"/>
    <property type="project" value="UniProtKB-KW"/>
</dbReference>
<evidence type="ECO:0000313" key="6">
    <source>
        <dbReference type="Proteomes" id="UP000030700"/>
    </source>
</evidence>
<keyword evidence="2" id="KW-0479">Metal-binding</keyword>
<keyword evidence="3" id="KW-0456">Lyase</keyword>
<dbReference type="InterPro" id="IPR050251">
    <property type="entry name" value="HpcH-HpaI_aldolase"/>
</dbReference>
<dbReference type="Proteomes" id="UP000030700">
    <property type="component" value="Unassembled WGS sequence"/>
</dbReference>
<dbReference type="PANTHER" id="PTHR30502">
    <property type="entry name" value="2-KETO-3-DEOXY-L-RHAMNONATE ALDOLASE"/>
    <property type="match status" value="1"/>
</dbReference>
<organism evidence="5">
    <name type="scientific">Candidatus Moduliflexus flocculans</name>
    <dbReference type="NCBI Taxonomy" id="1499966"/>
    <lineage>
        <taxon>Bacteria</taxon>
        <taxon>Candidatus Moduliflexota</taxon>
        <taxon>Candidatus Moduliflexia</taxon>
        <taxon>Candidatus Moduliflexales</taxon>
        <taxon>Candidatus Moduliflexaceae</taxon>
    </lineage>
</organism>
<name>A0A081BLK6_9BACT</name>
<protein>
    <submittedName>
        <fullName evidence="5">Putative 2,4-dihydroxyhept-2-ene-1,7-dioic acid aldolase protein</fullName>
    </submittedName>
</protein>
<comment type="similarity">
    <text evidence="1">Belongs to the HpcH/HpaI aldolase family.</text>
</comment>
<dbReference type="InterPro" id="IPR040442">
    <property type="entry name" value="Pyrv_kinase-like_dom_sf"/>
</dbReference>
<dbReference type="STRING" id="1499966.U14_02515"/>
<sequence length="254" mass="27492">MEHQFRAQLRRKEVLVGMVTTLSSPEIAEMLAAAGYDWLFVDGEHGPFGTLELQRVMQAAGRDMPCVVRIPIGEEWMIKQALDSGAAGILVPMVNSAEQAAQIVRWAKYPPMGTRGVGAARAHRYGLAFQEYVDSANDEIAVIVQAEHIEAVHHIEQIVEVAGIDAVFVGPYDLSASLGRTGDVTHPEVIAAIAQITAVCQRKGMPLGIFGANAAILRPYIQQGYTLIAASTDTMVFTAAVCNMLAEVRETKEC</sequence>
<reference evidence="5" key="1">
    <citation type="journal article" date="2015" name="PeerJ">
        <title>First genomic representation of candidate bacterial phylum KSB3 points to enhanced environmental sensing as a trigger of wastewater bulking.</title>
        <authorList>
            <person name="Sekiguchi Y."/>
            <person name="Ohashi A."/>
            <person name="Parks D.H."/>
            <person name="Yamauchi T."/>
            <person name="Tyson G.W."/>
            <person name="Hugenholtz P."/>
        </authorList>
    </citation>
    <scope>NUCLEOTIDE SEQUENCE [LARGE SCALE GENOMIC DNA]</scope>
</reference>
<dbReference type="InterPro" id="IPR005000">
    <property type="entry name" value="Aldolase/citrate-lyase_domain"/>
</dbReference>
<evidence type="ECO:0000313" key="5">
    <source>
        <dbReference type="EMBL" id="GAK51272.1"/>
    </source>
</evidence>
<dbReference type="GO" id="GO:0016832">
    <property type="term" value="F:aldehyde-lyase activity"/>
    <property type="evidence" value="ECO:0007669"/>
    <property type="project" value="TreeGrafter"/>
</dbReference>
<evidence type="ECO:0000256" key="2">
    <source>
        <dbReference type="ARBA" id="ARBA00022723"/>
    </source>
</evidence>
<dbReference type="SUPFAM" id="SSF51621">
    <property type="entry name" value="Phosphoenolpyruvate/pyruvate domain"/>
    <property type="match status" value="1"/>
</dbReference>
<dbReference type="Pfam" id="PF03328">
    <property type="entry name" value="HpcH_HpaI"/>
    <property type="match status" value="1"/>
</dbReference>
<dbReference type="GO" id="GO:0005737">
    <property type="term" value="C:cytoplasm"/>
    <property type="evidence" value="ECO:0007669"/>
    <property type="project" value="TreeGrafter"/>
</dbReference>
<dbReference type="PANTHER" id="PTHR30502:SF0">
    <property type="entry name" value="PHOSPHOENOLPYRUVATE CARBOXYLASE FAMILY PROTEIN"/>
    <property type="match status" value="1"/>
</dbReference>
<dbReference type="EMBL" id="DF820457">
    <property type="protein sequence ID" value="GAK51272.1"/>
    <property type="molecule type" value="Genomic_DNA"/>
</dbReference>
<gene>
    <name evidence="5" type="ORF">U14_02515</name>
</gene>
<keyword evidence="6" id="KW-1185">Reference proteome</keyword>
<dbReference type="AlphaFoldDB" id="A0A081BLK6"/>
<feature type="domain" description="HpcH/HpaI aldolase/citrate lyase" evidence="4">
    <location>
        <begin position="18"/>
        <end position="238"/>
    </location>
</feature>
<evidence type="ECO:0000256" key="1">
    <source>
        <dbReference type="ARBA" id="ARBA00005568"/>
    </source>
</evidence>
<proteinExistence type="inferred from homology"/>
<dbReference type="InterPro" id="IPR015813">
    <property type="entry name" value="Pyrv/PenolPyrv_kinase-like_dom"/>
</dbReference>
<dbReference type="Gene3D" id="3.20.20.60">
    <property type="entry name" value="Phosphoenolpyruvate-binding domains"/>
    <property type="match status" value="1"/>
</dbReference>
<dbReference type="HOGENOM" id="CLU_059964_4_1_0"/>
<evidence type="ECO:0000256" key="3">
    <source>
        <dbReference type="ARBA" id="ARBA00023239"/>
    </source>
</evidence>
<accession>A0A081BLK6</accession>